<evidence type="ECO:0000256" key="4">
    <source>
        <dbReference type="ARBA" id="ARBA00022517"/>
    </source>
</evidence>
<evidence type="ECO:0000256" key="9">
    <source>
        <dbReference type="ARBA" id="ARBA00022840"/>
    </source>
</evidence>
<accession>A0A9W8MXE9</accession>
<gene>
    <name evidence="18" type="ORF">NLJ89_g3352</name>
</gene>
<dbReference type="Pfam" id="PF00271">
    <property type="entry name" value="Helicase_C"/>
    <property type="match status" value="1"/>
</dbReference>
<evidence type="ECO:0000256" key="10">
    <source>
        <dbReference type="ARBA" id="ARBA00023242"/>
    </source>
</evidence>
<feature type="region of interest" description="Disordered" evidence="14">
    <location>
        <begin position="1"/>
        <end position="197"/>
    </location>
</feature>
<feature type="short sequence motif" description="Q motif" evidence="12">
    <location>
        <begin position="228"/>
        <end position="254"/>
    </location>
</feature>
<dbReference type="SUPFAM" id="SSF52540">
    <property type="entry name" value="P-loop containing nucleoside triphosphate hydrolases"/>
    <property type="match status" value="2"/>
</dbReference>
<evidence type="ECO:0000259" key="15">
    <source>
        <dbReference type="PROSITE" id="PS51192"/>
    </source>
</evidence>
<dbReference type="InterPro" id="IPR014001">
    <property type="entry name" value="Helicase_ATP-bd"/>
</dbReference>
<dbReference type="GO" id="GO:0016787">
    <property type="term" value="F:hydrolase activity"/>
    <property type="evidence" value="ECO:0007669"/>
    <property type="project" value="UniProtKB-KW"/>
</dbReference>
<dbReference type="GO" id="GO:0003676">
    <property type="term" value="F:nucleic acid binding"/>
    <property type="evidence" value="ECO:0007669"/>
    <property type="project" value="InterPro"/>
</dbReference>
<dbReference type="GO" id="GO:0005524">
    <property type="term" value="F:ATP binding"/>
    <property type="evidence" value="ECO:0007669"/>
    <property type="project" value="UniProtKB-KW"/>
</dbReference>
<evidence type="ECO:0000256" key="5">
    <source>
        <dbReference type="ARBA" id="ARBA00022552"/>
    </source>
</evidence>
<dbReference type="InterPro" id="IPR001650">
    <property type="entry name" value="Helicase_C-like"/>
</dbReference>
<evidence type="ECO:0000256" key="11">
    <source>
        <dbReference type="ARBA" id="ARBA00037449"/>
    </source>
</evidence>
<comment type="function">
    <text evidence="11">ATP-dependent RNA helicase required for 60S ribosomal subunit synthesis. Involved in efficient pre-rRNA processing, predominantly at site A3, which is necessary for the normal formation of 25S and 5.8S rRNAs.</text>
</comment>
<proteinExistence type="inferred from homology"/>
<dbReference type="SMART" id="SM00487">
    <property type="entry name" value="DEXDc"/>
    <property type="match status" value="1"/>
</dbReference>
<dbReference type="InterPro" id="IPR014014">
    <property type="entry name" value="RNA_helicase_DEAD_Q_motif"/>
</dbReference>
<dbReference type="InterPro" id="IPR000629">
    <property type="entry name" value="RNA-helicase_DEAD-box_CS"/>
</dbReference>
<feature type="compositionally biased region" description="Basic and acidic residues" evidence="14">
    <location>
        <begin position="129"/>
        <end position="149"/>
    </location>
</feature>
<organism evidence="18 19">
    <name type="scientific">Agrocybe chaxingu</name>
    <dbReference type="NCBI Taxonomy" id="84603"/>
    <lineage>
        <taxon>Eukaryota</taxon>
        <taxon>Fungi</taxon>
        <taxon>Dikarya</taxon>
        <taxon>Basidiomycota</taxon>
        <taxon>Agaricomycotina</taxon>
        <taxon>Agaricomycetes</taxon>
        <taxon>Agaricomycetidae</taxon>
        <taxon>Agaricales</taxon>
        <taxon>Agaricineae</taxon>
        <taxon>Strophariaceae</taxon>
        <taxon>Agrocybe</taxon>
    </lineage>
</organism>
<evidence type="ECO:0000256" key="6">
    <source>
        <dbReference type="ARBA" id="ARBA00022741"/>
    </source>
</evidence>
<dbReference type="InterPro" id="IPR044742">
    <property type="entry name" value="DEAD/DEAH_RhlB"/>
</dbReference>
<keyword evidence="8 13" id="KW-0347">Helicase</keyword>
<dbReference type="GO" id="GO:0003724">
    <property type="term" value="F:RNA helicase activity"/>
    <property type="evidence" value="ECO:0007669"/>
    <property type="project" value="UniProtKB-EC"/>
</dbReference>
<comment type="similarity">
    <text evidence="2">Belongs to the DEAD box helicase family. DDX5/DBP2 subfamily.</text>
</comment>
<dbReference type="CDD" id="cd18787">
    <property type="entry name" value="SF2_C_DEAD"/>
    <property type="match status" value="1"/>
</dbReference>
<name>A0A9W8MXE9_9AGAR</name>
<protein>
    <recommendedName>
        <fullName evidence="3">RNA helicase</fullName>
        <ecNumber evidence="3">3.6.4.13</ecNumber>
    </recommendedName>
</protein>
<evidence type="ECO:0000256" key="8">
    <source>
        <dbReference type="ARBA" id="ARBA00022806"/>
    </source>
</evidence>
<evidence type="ECO:0000259" key="16">
    <source>
        <dbReference type="PROSITE" id="PS51194"/>
    </source>
</evidence>
<dbReference type="PROSITE" id="PS51192">
    <property type="entry name" value="HELICASE_ATP_BIND_1"/>
    <property type="match status" value="1"/>
</dbReference>
<evidence type="ECO:0000259" key="17">
    <source>
        <dbReference type="PROSITE" id="PS51195"/>
    </source>
</evidence>
<dbReference type="PANTHER" id="PTHR47958">
    <property type="entry name" value="ATP-DEPENDENT RNA HELICASE DBP3"/>
    <property type="match status" value="1"/>
</dbReference>
<evidence type="ECO:0000256" key="12">
    <source>
        <dbReference type="PROSITE-ProRule" id="PRU00552"/>
    </source>
</evidence>
<feature type="compositionally biased region" description="Low complexity" evidence="14">
    <location>
        <begin position="170"/>
        <end position="192"/>
    </location>
</feature>
<keyword evidence="7 13" id="KW-0378">Hydrolase</keyword>
<evidence type="ECO:0000313" key="18">
    <source>
        <dbReference type="EMBL" id="KAJ3512731.1"/>
    </source>
</evidence>
<evidence type="ECO:0000256" key="1">
    <source>
        <dbReference type="ARBA" id="ARBA00004604"/>
    </source>
</evidence>
<dbReference type="EMBL" id="JANKHO010000239">
    <property type="protein sequence ID" value="KAJ3512731.1"/>
    <property type="molecule type" value="Genomic_DNA"/>
</dbReference>
<evidence type="ECO:0000313" key="19">
    <source>
        <dbReference type="Proteomes" id="UP001148786"/>
    </source>
</evidence>
<dbReference type="PROSITE" id="PS51195">
    <property type="entry name" value="Q_MOTIF"/>
    <property type="match status" value="1"/>
</dbReference>
<dbReference type="Proteomes" id="UP001148786">
    <property type="component" value="Unassembled WGS sequence"/>
</dbReference>
<evidence type="ECO:0000256" key="2">
    <source>
        <dbReference type="ARBA" id="ARBA00009334"/>
    </source>
</evidence>
<dbReference type="AlphaFoldDB" id="A0A9W8MXE9"/>
<dbReference type="EC" id="3.6.4.13" evidence="3"/>
<keyword evidence="5" id="KW-0698">rRNA processing</keyword>
<feature type="domain" description="Helicase C-terminal" evidence="16">
    <location>
        <begin position="471"/>
        <end position="638"/>
    </location>
</feature>
<keyword evidence="4" id="KW-0690">Ribosome biogenesis</keyword>
<dbReference type="InterPro" id="IPR011545">
    <property type="entry name" value="DEAD/DEAH_box_helicase_dom"/>
</dbReference>
<keyword evidence="6 13" id="KW-0547">Nucleotide-binding</keyword>
<dbReference type="SMART" id="SM00490">
    <property type="entry name" value="HELICc"/>
    <property type="match status" value="1"/>
</dbReference>
<dbReference type="CDD" id="cd00268">
    <property type="entry name" value="DEADc"/>
    <property type="match status" value="1"/>
</dbReference>
<comment type="subcellular location">
    <subcellularLocation>
        <location evidence="1">Nucleus</location>
        <location evidence="1">Nucleolus</location>
    </subcellularLocation>
</comment>
<dbReference type="Pfam" id="PF00270">
    <property type="entry name" value="DEAD"/>
    <property type="match status" value="1"/>
</dbReference>
<dbReference type="PROSITE" id="PS51194">
    <property type="entry name" value="HELICASE_CTER"/>
    <property type="match status" value="1"/>
</dbReference>
<dbReference type="Gene3D" id="3.40.50.300">
    <property type="entry name" value="P-loop containing nucleotide triphosphate hydrolases"/>
    <property type="match status" value="3"/>
</dbReference>
<evidence type="ECO:0000256" key="14">
    <source>
        <dbReference type="SAM" id="MobiDB-lite"/>
    </source>
</evidence>
<keyword evidence="19" id="KW-1185">Reference proteome</keyword>
<sequence length="641" mass="70047">MSGDTTQPRDKKEKKTKSKGRAIELPTTVVEEPIDNDASEKLEKKRRTKSKIKSQETLEQDAPAEETAIAVDSEETPTEEPDKKKKKKKGKKSEESVNGTIEENGMVVDSEASPPSEETEKKKKKKRKREEDEGVEPKIKEATSGSKKERKEKKRRKEDQSSTSSSDFVPTTSAESSSAPSKVPSPKPCVSSIGMSSPASAEDAATFLKKHSVTIHTPSNAPQVTPVINFSQLDVPSEIRNAFSGFKEPTPIQACTWPPALEGRDVVGIAETGSGKTLAFGIPALCRLMKSPTKTSSKSDISTVSALVVAPTRELAIQTHDTLSAIGKPFGIASVAVFGGVPKEPQVKMLKNANKAKDGLTTRIIVGTPGRILDLMQEGACDLSGVDYLVLDEADRMLDKGFENDIRNIISSTKSSEERQTMMFSATWPESVRRLASTFQRDPVRVTVGSDDLTANSHVEQSVEVFDDARSKDQRLLNVLKALAHKKTTTTGDSEARILVFALYKKEASRVEQMLRRQGYTVGALHGDMSQNARMETLENFKNGKTGLMVATDVAARGDYIHRIGRTGRGGRSGKSITFFTGEAHERSLAGEFARVLREGGFNNEALKKFPMTIKKKEHGAYGAFFRDDIPVPKGPTKIVF</sequence>
<evidence type="ECO:0000256" key="3">
    <source>
        <dbReference type="ARBA" id="ARBA00012552"/>
    </source>
</evidence>
<dbReference type="OrthoDB" id="196131at2759"/>
<dbReference type="PROSITE" id="PS00039">
    <property type="entry name" value="DEAD_ATP_HELICASE"/>
    <property type="match status" value="1"/>
</dbReference>
<keyword evidence="9 13" id="KW-0067">ATP-binding</keyword>
<evidence type="ECO:0000256" key="7">
    <source>
        <dbReference type="ARBA" id="ARBA00022801"/>
    </source>
</evidence>
<dbReference type="InterPro" id="IPR027417">
    <property type="entry name" value="P-loop_NTPase"/>
</dbReference>
<comment type="caution">
    <text evidence="18">The sequence shown here is derived from an EMBL/GenBank/DDBJ whole genome shotgun (WGS) entry which is preliminary data.</text>
</comment>
<reference evidence="18" key="1">
    <citation type="submission" date="2022-07" db="EMBL/GenBank/DDBJ databases">
        <title>Genome Sequence of Agrocybe chaxingu.</title>
        <authorList>
            <person name="Buettner E."/>
        </authorList>
    </citation>
    <scope>NUCLEOTIDE SEQUENCE</scope>
    <source>
        <strain evidence="18">MP-N11</strain>
    </source>
</reference>
<evidence type="ECO:0000256" key="13">
    <source>
        <dbReference type="RuleBase" id="RU000492"/>
    </source>
</evidence>
<feature type="domain" description="DEAD-box RNA helicase Q" evidence="17">
    <location>
        <begin position="228"/>
        <end position="254"/>
    </location>
</feature>
<feature type="domain" description="Helicase ATP-binding" evidence="15">
    <location>
        <begin position="257"/>
        <end position="446"/>
    </location>
</feature>
<keyword evidence="10" id="KW-0539">Nucleus</keyword>